<dbReference type="Pfam" id="PF01841">
    <property type="entry name" value="Transglut_core"/>
    <property type="match status" value="1"/>
</dbReference>
<keyword evidence="2" id="KW-0472">Membrane</keyword>
<evidence type="ECO:0000256" key="1">
    <source>
        <dbReference type="SAM" id="MobiDB-lite"/>
    </source>
</evidence>
<dbReference type="Gene3D" id="3.10.620.30">
    <property type="match status" value="1"/>
</dbReference>
<feature type="domain" description="Transglutaminase-like" evidence="3">
    <location>
        <begin position="475"/>
        <end position="545"/>
    </location>
</feature>
<gene>
    <name evidence="4" type="ORF">NE686_07180</name>
</gene>
<feature type="region of interest" description="Disordered" evidence="1">
    <location>
        <begin position="572"/>
        <end position="608"/>
    </location>
</feature>
<feature type="transmembrane region" description="Helical" evidence="2">
    <location>
        <begin position="192"/>
        <end position="210"/>
    </location>
</feature>
<dbReference type="EMBL" id="JANGAC010000004">
    <property type="protein sequence ID" value="MCQ4922860.1"/>
    <property type="molecule type" value="Genomic_DNA"/>
</dbReference>
<feature type="transmembrane region" description="Helical" evidence="2">
    <location>
        <begin position="160"/>
        <end position="180"/>
    </location>
</feature>
<dbReference type="InterPro" id="IPR038765">
    <property type="entry name" value="Papain-like_cys_pep_sf"/>
</dbReference>
<feature type="transmembrane region" description="Helical" evidence="2">
    <location>
        <begin position="138"/>
        <end position="154"/>
    </location>
</feature>
<keyword evidence="2" id="KW-1133">Transmembrane helix</keyword>
<evidence type="ECO:0000259" key="3">
    <source>
        <dbReference type="SMART" id="SM00460"/>
    </source>
</evidence>
<dbReference type="SUPFAM" id="SSF54001">
    <property type="entry name" value="Cysteine proteinases"/>
    <property type="match status" value="1"/>
</dbReference>
<dbReference type="InterPro" id="IPR052901">
    <property type="entry name" value="Bact_TGase-like"/>
</dbReference>
<feature type="compositionally biased region" description="Basic and acidic residues" evidence="1">
    <location>
        <begin position="572"/>
        <end position="581"/>
    </location>
</feature>
<feature type="transmembrane region" description="Helical" evidence="2">
    <location>
        <begin position="63"/>
        <end position="88"/>
    </location>
</feature>
<keyword evidence="5" id="KW-1185">Reference proteome</keyword>
<dbReference type="PANTHER" id="PTHR42736:SF1">
    <property type="entry name" value="PROTEIN-GLUTAMINE GAMMA-GLUTAMYLTRANSFERASE"/>
    <property type="match status" value="1"/>
</dbReference>
<protein>
    <recommendedName>
        <fullName evidence="3">Transglutaminase-like domain-containing protein</fullName>
    </recommendedName>
</protein>
<dbReference type="InterPro" id="IPR002931">
    <property type="entry name" value="Transglutaminase-like"/>
</dbReference>
<evidence type="ECO:0000313" key="4">
    <source>
        <dbReference type="EMBL" id="MCQ4922860.1"/>
    </source>
</evidence>
<feature type="transmembrane region" description="Helical" evidence="2">
    <location>
        <begin position="12"/>
        <end position="32"/>
    </location>
</feature>
<dbReference type="SMART" id="SM00460">
    <property type="entry name" value="TGc"/>
    <property type="match status" value="1"/>
</dbReference>
<sequence>MDKISNKSQKLLFNLIYASFVFCLVYLFGLGMGLKLNIMLQVLIVLLGSMMVKFFLLNPLILYGLLAISSLITILIHRFVSPILFTIIERILSLFKNIIAHLQGKESIASDNMLLFWAILIILVSLFTAFILFRSKNIYLLLPIYIVSFLYYWYNFFNQAYWMISIFLLAFFILIGLNKYSQKKLQNLYNPWFHTLTTYSILIVFIALLLPKSYNYIEWPWLQQKVYTIFPFIEDLRSYDIYSRKSGNATLFNFSITGYQSESSKLGGPVYLSDKRIMTVRISDSTYLRGNVKQVYTGNSWDTIIEPSANYGLKQDFSGISQEEQKIYYKQEYITITYHDFASTTLFSPYKPAKVSFSDNHMLKVNRDDVLVFSNGVYNGESYLVLVQKPLPYGMLVSLGIEQKKKDMTDLNIYLQIPKDKITERTKDLVREIVKDTKDDFEKAVAIENYLRNNYKYSLDVEYVPENQEFIDYFLFEEKEGYCTYYATSMAVMLRLSGIPSRYIEGYLAKDSIETGVYEVKHENAHAWVEAFIEPVGWMTFEPTPAYPVESRLENYQLNESDKDMELNEARENIRGPRNDIDDQNIDGDQTTVDGRKPNYEEDYEDTSTGLTSNTVDLFIIILLLIIPLRFLVGFLQYIYREFKAKKLSNNERIIYLYKRILRLKELLGCPQRYGETHYEYANRIAYKFYSYEEIGIKEITEIFVESKYSNSVSSDENVLKLERYRKTMENRLKSYLGKMKYYYQKYVKKIY</sequence>
<keyword evidence="2" id="KW-0812">Transmembrane</keyword>
<dbReference type="Proteomes" id="UP001524478">
    <property type="component" value="Unassembled WGS sequence"/>
</dbReference>
<accession>A0ABT1S944</accession>
<comment type="caution">
    <text evidence="4">The sequence shown here is derived from an EMBL/GenBank/DDBJ whole genome shotgun (WGS) entry which is preliminary data.</text>
</comment>
<evidence type="ECO:0000313" key="5">
    <source>
        <dbReference type="Proteomes" id="UP001524478"/>
    </source>
</evidence>
<dbReference type="PANTHER" id="PTHR42736">
    <property type="entry name" value="PROTEIN-GLUTAMINE GAMMA-GLUTAMYLTRANSFERASE"/>
    <property type="match status" value="1"/>
</dbReference>
<organism evidence="4 5">
    <name type="scientific">Tissierella carlieri</name>
    <dbReference type="NCBI Taxonomy" id="689904"/>
    <lineage>
        <taxon>Bacteria</taxon>
        <taxon>Bacillati</taxon>
        <taxon>Bacillota</taxon>
        <taxon>Tissierellia</taxon>
        <taxon>Tissierellales</taxon>
        <taxon>Tissierellaceae</taxon>
        <taxon>Tissierella</taxon>
    </lineage>
</organism>
<dbReference type="RefSeq" id="WP_256310963.1">
    <property type="nucleotide sequence ID" value="NZ_JANGAC010000004.1"/>
</dbReference>
<feature type="transmembrane region" description="Helical" evidence="2">
    <location>
        <begin position="114"/>
        <end position="133"/>
    </location>
</feature>
<feature type="transmembrane region" description="Helical" evidence="2">
    <location>
        <begin position="618"/>
        <end position="640"/>
    </location>
</feature>
<reference evidence="4 5" key="1">
    <citation type="submission" date="2022-06" db="EMBL/GenBank/DDBJ databases">
        <title>Isolation of gut microbiota from human fecal samples.</title>
        <authorList>
            <person name="Pamer E.G."/>
            <person name="Barat B."/>
            <person name="Waligurski E."/>
            <person name="Medina S."/>
            <person name="Paddock L."/>
            <person name="Mostad J."/>
        </authorList>
    </citation>
    <scope>NUCLEOTIDE SEQUENCE [LARGE SCALE GENOMIC DNA]</scope>
    <source>
        <strain evidence="4 5">DFI.7.95</strain>
    </source>
</reference>
<proteinExistence type="predicted"/>
<evidence type="ECO:0000256" key="2">
    <source>
        <dbReference type="SAM" id="Phobius"/>
    </source>
</evidence>
<name>A0ABT1S944_9FIRM</name>
<feature type="transmembrane region" description="Helical" evidence="2">
    <location>
        <begin position="38"/>
        <end position="56"/>
    </location>
</feature>